<accession>A0A368SXG5</accession>
<organism evidence="1 2">
    <name type="scientific">Marinitenerispora sediminis</name>
    <dbReference type="NCBI Taxonomy" id="1931232"/>
    <lineage>
        <taxon>Bacteria</taxon>
        <taxon>Bacillati</taxon>
        <taxon>Actinomycetota</taxon>
        <taxon>Actinomycetes</taxon>
        <taxon>Streptosporangiales</taxon>
        <taxon>Nocardiopsidaceae</taxon>
        <taxon>Marinitenerispora</taxon>
    </lineage>
</organism>
<comment type="caution">
    <text evidence="1">The sequence shown here is derived from an EMBL/GenBank/DDBJ whole genome shotgun (WGS) entry which is preliminary data.</text>
</comment>
<dbReference type="EMBL" id="QEIN01000578">
    <property type="protein sequence ID" value="RCV47248.1"/>
    <property type="molecule type" value="Genomic_DNA"/>
</dbReference>
<feature type="non-terminal residue" evidence="1">
    <location>
        <position position="1"/>
    </location>
</feature>
<evidence type="ECO:0000313" key="1">
    <source>
        <dbReference type="EMBL" id="RCV47248.1"/>
    </source>
</evidence>
<sequence length="112" mass="12124">GPVLFAAAQWLARAIPTWHEKLRLMDGTPLRCAASHATVNRSGLGEIAGYGRGKSHHAFYWGAKLMLITTAEGAVTAFSLAHPKELDERKQALHLLHVQRCAPGPCAVVCDK</sequence>
<keyword evidence="2" id="KW-1185">Reference proteome</keyword>
<protein>
    <recommendedName>
        <fullName evidence="3">IS982 family transposase</fullName>
    </recommendedName>
</protein>
<evidence type="ECO:0000313" key="2">
    <source>
        <dbReference type="Proteomes" id="UP000253318"/>
    </source>
</evidence>
<evidence type="ECO:0008006" key="3">
    <source>
        <dbReference type="Google" id="ProtNLM"/>
    </source>
</evidence>
<proteinExistence type="predicted"/>
<name>A0A368SXG5_9ACTN</name>
<feature type="non-terminal residue" evidence="1">
    <location>
        <position position="112"/>
    </location>
</feature>
<gene>
    <name evidence="1" type="ORF">DEF24_27395</name>
</gene>
<dbReference type="Proteomes" id="UP000253318">
    <property type="component" value="Unassembled WGS sequence"/>
</dbReference>
<dbReference type="AlphaFoldDB" id="A0A368SXG5"/>
<reference evidence="1 2" key="1">
    <citation type="submission" date="2018-04" db="EMBL/GenBank/DDBJ databases">
        <title>Novel actinobacteria from marine sediment.</title>
        <authorList>
            <person name="Ng Z.Y."/>
            <person name="Tan G.Y.A."/>
        </authorList>
    </citation>
    <scope>NUCLEOTIDE SEQUENCE [LARGE SCALE GENOMIC DNA]</scope>
    <source>
        <strain evidence="1 2">TPS81</strain>
    </source>
</reference>